<name>A0A919C1P4_9ACTN</name>
<sequence length="104" mass="11264">MRRGHSVRGQPRMTFHVVFPRWSAASSAAIGSLTRHLNTARASSADQRRDHSPGDASHRSCMPHVSRSRESAVSHPGGECRAGARASEAALSENGLYVKCVREV</sequence>
<evidence type="ECO:0000313" key="2">
    <source>
        <dbReference type="EMBL" id="GHG40240.1"/>
    </source>
</evidence>
<evidence type="ECO:0000313" key="3">
    <source>
        <dbReference type="Proteomes" id="UP000619355"/>
    </source>
</evidence>
<keyword evidence="3" id="KW-1185">Reference proteome</keyword>
<evidence type="ECO:0000256" key="1">
    <source>
        <dbReference type="SAM" id="MobiDB-lite"/>
    </source>
</evidence>
<gene>
    <name evidence="2" type="ORF">GCM10018980_14320</name>
</gene>
<organism evidence="2 3">
    <name type="scientific">Streptomyces capoamus</name>
    <dbReference type="NCBI Taxonomy" id="68183"/>
    <lineage>
        <taxon>Bacteria</taxon>
        <taxon>Bacillati</taxon>
        <taxon>Actinomycetota</taxon>
        <taxon>Actinomycetes</taxon>
        <taxon>Kitasatosporales</taxon>
        <taxon>Streptomycetaceae</taxon>
        <taxon>Streptomyces</taxon>
    </lineage>
</organism>
<dbReference type="EMBL" id="BNBF01000003">
    <property type="protein sequence ID" value="GHG40240.1"/>
    <property type="molecule type" value="Genomic_DNA"/>
</dbReference>
<reference evidence="3" key="1">
    <citation type="journal article" date="2019" name="Int. J. Syst. Evol. Microbiol.">
        <title>The Global Catalogue of Microorganisms (GCM) 10K type strain sequencing project: providing services to taxonomists for standard genome sequencing and annotation.</title>
        <authorList>
            <consortium name="The Broad Institute Genomics Platform"/>
            <consortium name="The Broad Institute Genome Sequencing Center for Infectious Disease"/>
            <person name="Wu L."/>
            <person name="Ma J."/>
        </authorList>
    </citation>
    <scope>NUCLEOTIDE SEQUENCE [LARGE SCALE GENOMIC DNA]</scope>
    <source>
        <strain evidence="3">JCM 4253</strain>
    </source>
</reference>
<proteinExistence type="predicted"/>
<accession>A0A919C1P4</accession>
<dbReference type="AlphaFoldDB" id="A0A919C1P4"/>
<dbReference type="Proteomes" id="UP000619355">
    <property type="component" value="Unassembled WGS sequence"/>
</dbReference>
<protein>
    <submittedName>
        <fullName evidence="2">Uncharacterized protein</fullName>
    </submittedName>
</protein>
<feature type="compositionally biased region" description="Basic and acidic residues" evidence="1">
    <location>
        <begin position="46"/>
        <end position="58"/>
    </location>
</feature>
<feature type="region of interest" description="Disordered" evidence="1">
    <location>
        <begin position="37"/>
        <end position="80"/>
    </location>
</feature>
<comment type="caution">
    <text evidence="2">The sequence shown here is derived from an EMBL/GenBank/DDBJ whole genome shotgun (WGS) entry which is preliminary data.</text>
</comment>